<dbReference type="InterPro" id="IPR052256">
    <property type="entry name" value="E3_ubiquitin-ligase_CHFR"/>
</dbReference>
<comment type="pathway">
    <text evidence="3">Protein modification; protein ubiquitination.</text>
</comment>
<sequence length="657" mass="72942">MDKDGDAHIEAWAQLISVTDLDTSFIPIKKNKFVIGRNSDCDLPHPGNNLISGRHCYIERDDQGKVWLYDSSTNGTLLNHCIKLCKGERRELHHGDEIHIVHKKNATHGDIGYMFQEMEALRAETSSDTDDTQEYTVPQADLTIEDDALNEGSSLLPLWKRKSMEIFPISCKKSKSDSLPDVTISTTGKPRTAEDNPKDVARDKSEMTDKTDDTLGADSERKSLGAEPEEDAIAESLMCIICQELLHDCISLQPCMHSFCGGCYSEWMERSNECPSCRVKVERINKNHIVNNLVEAYLKVKPERMRPEEDIQALDTKNKITREMLYPAKKETDADDEDSEENCDEDETDDQGDHFSQGPFNGPVGLLNNTNNFFNQGGMVFGIGTPFFGTAINRAAQPVCRQCPNFVDTSSLGQPVGASTAIPTRGAVGGMGLAASTSTLTAALSGPSGSGSDNPGAKILPTAPNFTCAPNGNHVLCLCCMQPMPDRRKNNQIPPQQCGICYRAYCHAYWGCRKLECNGCLGKFKDMNFGEKCLASLILNNAYESEIFKNYMETKGLSVNDVLAACLAKMVLGEYVCTNQAVLSANDGINTPVCYECGLRNFRDLAYNYMRDIPLGELPAEVKNRTNCYWGRHCHTQRNKPNHARRFNHICEQTRTS</sequence>
<keyword evidence="12" id="KW-0833">Ubl conjugation pathway</keyword>
<dbReference type="Pfam" id="PF17979">
    <property type="entry name" value="zf-CRD"/>
    <property type="match status" value="1"/>
</dbReference>
<dbReference type="InterPro" id="IPR001841">
    <property type="entry name" value="Znf_RING"/>
</dbReference>
<dbReference type="GO" id="GO:0016567">
    <property type="term" value="P:protein ubiquitination"/>
    <property type="evidence" value="ECO:0007669"/>
    <property type="project" value="TreeGrafter"/>
</dbReference>
<dbReference type="InterPro" id="IPR000253">
    <property type="entry name" value="FHA_dom"/>
</dbReference>
<dbReference type="Gene3D" id="3.30.40.10">
    <property type="entry name" value="Zinc/RING finger domain, C3HC4 (zinc finger)"/>
    <property type="match status" value="1"/>
</dbReference>
<reference evidence="22 23" key="1">
    <citation type="submission" date="2024-04" db="EMBL/GenBank/DDBJ databases">
        <authorList>
            <consortium name="Genoscope - CEA"/>
            <person name="William W."/>
        </authorList>
    </citation>
    <scope>NUCLEOTIDE SEQUENCE [LARGE SCALE GENOMIC DNA]</scope>
</reference>
<dbReference type="GO" id="GO:0008270">
    <property type="term" value="F:zinc ion binding"/>
    <property type="evidence" value="ECO:0007669"/>
    <property type="project" value="UniProtKB-KW"/>
</dbReference>
<dbReference type="InterPro" id="IPR008984">
    <property type="entry name" value="SMAD_FHA_dom_sf"/>
</dbReference>
<feature type="compositionally biased region" description="Acidic residues" evidence="19">
    <location>
        <begin position="333"/>
        <end position="350"/>
    </location>
</feature>
<dbReference type="EC" id="2.3.2.27" evidence="5"/>
<feature type="compositionally biased region" description="Basic and acidic residues" evidence="19">
    <location>
        <begin position="191"/>
        <end position="224"/>
    </location>
</feature>
<keyword evidence="9" id="KW-0479">Metal-binding</keyword>
<evidence type="ECO:0000256" key="13">
    <source>
        <dbReference type="ARBA" id="ARBA00022833"/>
    </source>
</evidence>
<dbReference type="Pfam" id="PF13923">
    <property type="entry name" value="zf-C3HC4_2"/>
    <property type="match status" value="1"/>
</dbReference>
<dbReference type="SUPFAM" id="SSF57850">
    <property type="entry name" value="RING/U-box"/>
    <property type="match status" value="1"/>
</dbReference>
<evidence type="ECO:0000256" key="1">
    <source>
        <dbReference type="ARBA" id="ARBA00000900"/>
    </source>
</evidence>
<evidence type="ECO:0000256" key="16">
    <source>
        <dbReference type="ARBA" id="ARBA00029800"/>
    </source>
</evidence>
<dbReference type="EMBL" id="CAXITT010000201">
    <property type="protein sequence ID" value="CAL1535415.1"/>
    <property type="molecule type" value="Genomic_DNA"/>
</dbReference>
<evidence type="ECO:0000256" key="2">
    <source>
        <dbReference type="ARBA" id="ARBA00004322"/>
    </source>
</evidence>
<dbReference type="GO" id="GO:0006511">
    <property type="term" value="P:ubiquitin-dependent protein catabolic process"/>
    <property type="evidence" value="ECO:0007669"/>
    <property type="project" value="TreeGrafter"/>
</dbReference>
<dbReference type="InterPro" id="IPR040909">
    <property type="entry name" value="CHFR_Znf-CRD"/>
</dbReference>
<dbReference type="GO" id="GO:0016605">
    <property type="term" value="C:PML body"/>
    <property type="evidence" value="ECO:0007669"/>
    <property type="project" value="UniProtKB-SubCell"/>
</dbReference>
<dbReference type="InterPro" id="IPR013083">
    <property type="entry name" value="Znf_RING/FYVE/PHD"/>
</dbReference>
<evidence type="ECO:0000256" key="15">
    <source>
        <dbReference type="ARBA" id="ARBA00023306"/>
    </source>
</evidence>
<dbReference type="PROSITE" id="PS50089">
    <property type="entry name" value="ZF_RING_2"/>
    <property type="match status" value="1"/>
</dbReference>
<feature type="region of interest" description="Disordered" evidence="19">
    <location>
        <begin position="173"/>
        <end position="228"/>
    </location>
</feature>
<evidence type="ECO:0000313" key="22">
    <source>
        <dbReference type="EMBL" id="CAL1535415.1"/>
    </source>
</evidence>
<keyword evidence="7" id="KW-0132">Cell division</keyword>
<feature type="domain" description="FHA" evidence="20">
    <location>
        <begin position="33"/>
        <end position="79"/>
    </location>
</feature>
<feature type="domain" description="RING-type" evidence="21">
    <location>
        <begin position="239"/>
        <end position="278"/>
    </location>
</feature>
<dbReference type="FunFam" id="3.30.40.10:FF:000203">
    <property type="entry name" value="E3 ubiquitin-protein ligase CHFR isoform X1"/>
    <property type="match status" value="1"/>
</dbReference>
<evidence type="ECO:0000256" key="11">
    <source>
        <dbReference type="ARBA" id="ARBA00022776"/>
    </source>
</evidence>
<evidence type="ECO:0000259" key="20">
    <source>
        <dbReference type="PROSITE" id="PS50006"/>
    </source>
</evidence>
<dbReference type="InterPro" id="IPR017907">
    <property type="entry name" value="Znf_RING_CS"/>
</dbReference>
<evidence type="ECO:0000256" key="7">
    <source>
        <dbReference type="ARBA" id="ARBA00022618"/>
    </source>
</evidence>
<keyword evidence="14" id="KW-0539">Nucleus</keyword>
<accession>A0AAV2HMX9</accession>
<dbReference type="SMART" id="SM00240">
    <property type="entry name" value="FHA"/>
    <property type="match status" value="1"/>
</dbReference>
<keyword evidence="11" id="KW-0498">Mitosis</keyword>
<dbReference type="GO" id="GO:0061630">
    <property type="term" value="F:ubiquitin protein ligase activity"/>
    <property type="evidence" value="ECO:0007669"/>
    <property type="project" value="UniProtKB-EC"/>
</dbReference>
<keyword evidence="8" id="KW-0808">Transferase</keyword>
<dbReference type="AlphaFoldDB" id="A0AAV2HMX9"/>
<evidence type="ECO:0000256" key="18">
    <source>
        <dbReference type="PROSITE-ProRule" id="PRU00175"/>
    </source>
</evidence>
<protein>
    <recommendedName>
        <fullName evidence="6">E3 ubiquitin-protein ligase CHFR</fullName>
        <ecNumber evidence="5">2.3.2.27</ecNumber>
    </recommendedName>
    <alternativeName>
        <fullName evidence="17">Checkpoint with forkhead and RING finger domains protein</fullName>
    </alternativeName>
    <alternativeName>
        <fullName evidence="16">RING-type E3 ubiquitin transferase CHFR</fullName>
    </alternativeName>
</protein>
<dbReference type="PANTHER" id="PTHR16079:SF4">
    <property type="entry name" value="E3 UBIQUITIN-PROTEIN LIGASE CHFR"/>
    <property type="match status" value="1"/>
</dbReference>
<evidence type="ECO:0000256" key="12">
    <source>
        <dbReference type="ARBA" id="ARBA00022786"/>
    </source>
</evidence>
<comment type="subcellular location">
    <subcellularLocation>
        <location evidence="2">Nucleus</location>
        <location evidence="2">PML body</location>
    </subcellularLocation>
</comment>
<keyword evidence="10 18" id="KW-0863">Zinc-finger</keyword>
<gene>
    <name evidence="22" type="ORF">GSLYS_00009375001</name>
</gene>
<evidence type="ECO:0000256" key="5">
    <source>
        <dbReference type="ARBA" id="ARBA00012483"/>
    </source>
</evidence>
<evidence type="ECO:0000256" key="17">
    <source>
        <dbReference type="ARBA" id="ARBA00031332"/>
    </source>
</evidence>
<dbReference type="GO" id="GO:0051301">
    <property type="term" value="P:cell division"/>
    <property type="evidence" value="ECO:0007669"/>
    <property type="project" value="UniProtKB-KW"/>
</dbReference>
<dbReference type="SUPFAM" id="SSF49879">
    <property type="entry name" value="SMAD/FHA domain"/>
    <property type="match status" value="1"/>
</dbReference>
<name>A0AAV2HMX9_LYMST</name>
<dbReference type="Gene3D" id="3.30.40.140">
    <property type="match status" value="1"/>
</dbReference>
<keyword evidence="23" id="KW-1185">Reference proteome</keyword>
<keyword evidence="13" id="KW-0862">Zinc</keyword>
<evidence type="ECO:0000256" key="14">
    <source>
        <dbReference type="ARBA" id="ARBA00023242"/>
    </source>
</evidence>
<dbReference type="PANTHER" id="PTHR16079">
    <property type="entry name" value="UBIQUITIN LIGASE PROTEIN CHFR"/>
    <property type="match status" value="1"/>
</dbReference>
<dbReference type="PROSITE" id="PS00518">
    <property type="entry name" value="ZF_RING_1"/>
    <property type="match status" value="1"/>
</dbReference>
<proteinExistence type="inferred from homology"/>
<feature type="region of interest" description="Disordered" evidence="19">
    <location>
        <begin position="326"/>
        <end position="362"/>
    </location>
</feature>
<evidence type="ECO:0000256" key="8">
    <source>
        <dbReference type="ARBA" id="ARBA00022679"/>
    </source>
</evidence>
<evidence type="ECO:0000256" key="4">
    <source>
        <dbReference type="ARBA" id="ARBA00005797"/>
    </source>
</evidence>
<comment type="caution">
    <text evidence="22">The sequence shown here is derived from an EMBL/GenBank/DDBJ whole genome shotgun (WGS) entry which is preliminary data.</text>
</comment>
<evidence type="ECO:0000259" key="21">
    <source>
        <dbReference type="PROSITE" id="PS50089"/>
    </source>
</evidence>
<comment type="catalytic activity">
    <reaction evidence="1">
        <text>S-ubiquitinyl-[E2 ubiquitin-conjugating enzyme]-L-cysteine + [acceptor protein]-L-lysine = [E2 ubiquitin-conjugating enzyme]-L-cysteine + N(6)-ubiquitinyl-[acceptor protein]-L-lysine.</text>
        <dbReference type="EC" id="2.3.2.27"/>
    </reaction>
</comment>
<dbReference type="CDD" id="cd22672">
    <property type="entry name" value="FHA_CHFR"/>
    <property type="match status" value="1"/>
</dbReference>
<dbReference type="Pfam" id="PF00498">
    <property type="entry name" value="FHA"/>
    <property type="match status" value="1"/>
</dbReference>
<dbReference type="CDD" id="cd16503">
    <property type="entry name" value="RING-HC_CHFR"/>
    <property type="match status" value="1"/>
</dbReference>
<evidence type="ECO:0000256" key="10">
    <source>
        <dbReference type="ARBA" id="ARBA00022771"/>
    </source>
</evidence>
<evidence type="ECO:0000256" key="19">
    <source>
        <dbReference type="SAM" id="MobiDB-lite"/>
    </source>
</evidence>
<evidence type="ECO:0000256" key="3">
    <source>
        <dbReference type="ARBA" id="ARBA00004906"/>
    </source>
</evidence>
<dbReference type="PROSITE" id="PS50006">
    <property type="entry name" value="FHA_DOMAIN"/>
    <property type="match status" value="1"/>
</dbReference>
<dbReference type="Gene3D" id="2.60.200.20">
    <property type="match status" value="1"/>
</dbReference>
<evidence type="ECO:0000313" key="23">
    <source>
        <dbReference type="Proteomes" id="UP001497497"/>
    </source>
</evidence>
<comment type="similarity">
    <text evidence="4">Belongs to the CHFR family.</text>
</comment>
<dbReference type="SMART" id="SM00184">
    <property type="entry name" value="RING"/>
    <property type="match status" value="1"/>
</dbReference>
<dbReference type="Proteomes" id="UP001497497">
    <property type="component" value="Unassembled WGS sequence"/>
</dbReference>
<evidence type="ECO:0000256" key="9">
    <source>
        <dbReference type="ARBA" id="ARBA00022723"/>
    </source>
</evidence>
<evidence type="ECO:0000256" key="6">
    <source>
        <dbReference type="ARBA" id="ARBA00017908"/>
    </source>
</evidence>
<organism evidence="22 23">
    <name type="scientific">Lymnaea stagnalis</name>
    <name type="common">Great pond snail</name>
    <name type="synonym">Helix stagnalis</name>
    <dbReference type="NCBI Taxonomy" id="6523"/>
    <lineage>
        <taxon>Eukaryota</taxon>
        <taxon>Metazoa</taxon>
        <taxon>Spiralia</taxon>
        <taxon>Lophotrochozoa</taxon>
        <taxon>Mollusca</taxon>
        <taxon>Gastropoda</taxon>
        <taxon>Heterobranchia</taxon>
        <taxon>Euthyneura</taxon>
        <taxon>Panpulmonata</taxon>
        <taxon>Hygrophila</taxon>
        <taxon>Lymnaeoidea</taxon>
        <taxon>Lymnaeidae</taxon>
        <taxon>Lymnaea</taxon>
    </lineage>
</organism>
<keyword evidence="15" id="KW-0131">Cell cycle</keyword>